<evidence type="ECO:0000256" key="7">
    <source>
        <dbReference type="SAM" id="Phobius"/>
    </source>
</evidence>
<dbReference type="GO" id="GO:0044874">
    <property type="term" value="P:lipoprotein localization to outer membrane"/>
    <property type="evidence" value="ECO:0007669"/>
    <property type="project" value="TreeGrafter"/>
</dbReference>
<comment type="subcellular location">
    <subcellularLocation>
        <location evidence="1">Cell membrane</location>
        <topology evidence="1">Multi-pass membrane protein</topology>
    </subcellularLocation>
</comment>
<evidence type="ECO:0000256" key="5">
    <source>
        <dbReference type="ARBA" id="ARBA00022989"/>
    </source>
</evidence>
<dbReference type="OrthoDB" id="9770036at2"/>
<organism evidence="10 11">
    <name type="scientific">Caulobacter henricii</name>
    <dbReference type="NCBI Taxonomy" id="69395"/>
    <lineage>
        <taxon>Bacteria</taxon>
        <taxon>Pseudomonadati</taxon>
        <taxon>Pseudomonadota</taxon>
        <taxon>Alphaproteobacteria</taxon>
        <taxon>Caulobacterales</taxon>
        <taxon>Caulobacteraceae</taxon>
        <taxon>Caulobacter</taxon>
    </lineage>
</organism>
<dbReference type="Pfam" id="PF12704">
    <property type="entry name" value="MacB_PCD"/>
    <property type="match status" value="1"/>
</dbReference>
<feature type="domain" description="ABC3 transporter permease C-terminal" evidence="8">
    <location>
        <begin position="277"/>
        <end position="395"/>
    </location>
</feature>
<reference evidence="10 11" key="1">
    <citation type="submission" date="2015-10" db="EMBL/GenBank/DDBJ databases">
        <title>Conservation of the essential genome among Caulobacter and Brevundimonas species.</title>
        <authorList>
            <person name="Scott D."/>
            <person name="Ely B."/>
        </authorList>
    </citation>
    <scope>NUCLEOTIDE SEQUENCE [LARGE SCALE GENOMIC DNA]</scope>
    <source>
        <strain evidence="10 11">CB4</strain>
    </source>
</reference>
<dbReference type="AlphaFoldDB" id="A0A0P0NYC1"/>
<feature type="transmembrane region" description="Helical" evidence="7">
    <location>
        <begin position="20"/>
        <end position="46"/>
    </location>
</feature>
<feature type="transmembrane region" description="Helical" evidence="7">
    <location>
        <begin position="368"/>
        <end position="387"/>
    </location>
</feature>
<dbReference type="Proteomes" id="UP000056905">
    <property type="component" value="Chromosome"/>
</dbReference>
<evidence type="ECO:0000256" key="1">
    <source>
        <dbReference type="ARBA" id="ARBA00004651"/>
    </source>
</evidence>
<dbReference type="GO" id="GO:0098797">
    <property type="term" value="C:plasma membrane protein complex"/>
    <property type="evidence" value="ECO:0007669"/>
    <property type="project" value="TreeGrafter"/>
</dbReference>
<evidence type="ECO:0000256" key="3">
    <source>
        <dbReference type="ARBA" id="ARBA00022475"/>
    </source>
</evidence>
<feature type="transmembrane region" description="Helical" evidence="7">
    <location>
        <begin position="276"/>
        <end position="295"/>
    </location>
</feature>
<evidence type="ECO:0000256" key="2">
    <source>
        <dbReference type="ARBA" id="ARBA00005236"/>
    </source>
</evidence>
<dbReference type="PANTHER" id="PTHR30489:SF0">
    <property type="entry name" value="LIPOPROTEIN-RELEASING SYSTEM TRANSMEMBRANE PROTEIN LOLE"/>
    <property type="match status" value="1"/>
</dbReference>
<gene>
    <name evidence="10" type="ORF">AQ619_05125</name>
</gene>
<evidence type="ECO:0000313" key="10">
    <source>
        <dbReference type="EMBL" id="ALL12789.1"/>
    </source>
</evidence>
<dbReference type="InterPro" id="IPR003838">
    <property type="entry name" value="ABC3_permease_C"/>
</dbReference>
<proteinExistence type="inferred from homology"/>
<dbReference type="KEGG" id="chq:AQ619_05125"/>
<keyword evidence="4 7" id="KW-0812">Transmembrane</keyword>
<evidence type="ECO:0000256" key="6">
    <source>
        <dbReference type="ARBA" id="ARBA00023136"/>
    </source>
</evidence>
<keyword evidence="3" id="KW-1003">Cell membrane</keyword>
<protein>
    <submittedName>
        <fullName evidence="10">Permease</fullName>
    </submittedName>
</protein>
<dbReference type="STRING" id="69395.AQ619_05125"/>
<keyword evidence="5 7" id="KW-1133">Transmembrane helix</keyword>
<dbReference type="InterPro" id="IPR025857">
    <property type="entry name" value="MacB_PCD"/>
</dbReference>
<evidence type="ECO:0000259" key="9">
    <source>
        <dbReference type="Pfam" id="PF12704"/>
    </source>
</evidence>
<name>A0A0P0NYC1_9CAUL</name>
<dbReference type="PANTHER" id="PTHR30489">
    <property type="entry name" value="LIPOPROTEIN-RELEASING SYSTEM TRANSMEMBRANE PROTEIN LOLE"/>
    <property type="match status" value="1"/>
</dbReference>
<evidence type="ECO:0000259" key="8">
    <source>
        <dbReference type="Pfam" id="PF02687"/>
    </source>
</evidence>
<keyword evidence="11" id="KW-1185">Reference proteome</keyword>
<sequence>MFALKVARRYLLSNPSQTLLLVAGVAIGVTVFVFITALIAGLAILLTEQVTGKSAHVSLEPPTRIARVLAGPDLPVESVALVSTFQRQQIRNWPMVLELLRADPRVSAISPQITGSAVLVKSEAVRTVSIVGVDPQGIDAISPISPSIIDGNGDLGADGLLIGARLAEDLGLSAGQSILLRTERGVERQLTIKGVFRTGLQSLDERVAFLSLQTARPLFVLPDGVTNIEVKLKDPNQARAMARFLADATSLRATPWQEKNVSLEGALVAQGRTGSMIQVFSLISIIIGIASALVLSAYRRRSEVGIMRAFGVPGSFILWVFLLQGLLIGLVGALLGCATGYGLCIWLQGITNAAGDSVLPIAPERGGYAAALVLTTLGAVIASILPARAASKVDPLEAIQQ</sequence>
<dbReference type="EMBL" id="CP013002">
    <property type="protein sequence ID" value="ALL12789.1"/>
    <property type="molecule type" value="Genomic_DNA"/>
</dbReference>
<dbReference type="InterPro" id="IPR051447">
    <property type="entry name" value="Lipoprotein-release_system"/>
</dbReference>
<evidence type="ECO:0000256" key="4">
    <source>
        <dbReference type="ARBA" id="ARBA00022692"/>
    </source>
</evidence>
<feature type="transmembrane region" description="Helical" evidence="7">
    <location>
        <begin position="316"/>
        <end position="348"/>
    </location>
</feature>
<feature type="domain" description="MacB-like periplasmic core" evidence="9">
    <location>
        <begin position="18"/>
        <end position="242"/>
    </location>
</feature>
<dbReference type="RefSeq" id="WP_062145148.1">
    <property type="nucleotide sequence ID" value="NZ_CP013002.1"/>
</dbReference>
<keyword evidence="6 7" id="KW-0472">Membrane</keyword>
<accession>A0A0P0NYC1</accession>
<evidence type="ECO:0000313" key="11">
    <source>
        <dbReference type="Proteomes" id="UP000056905"/>
    </source>
</evidence>
<dbReference type="Pfam" id="PF02687">
    <property type="entry name" value="FtsX"/>
    <property type="match status" value="1"/>
</dbReference>
<comment type="similarity">
    <text evidence="2">Belongs to the ABC-4 integral membrane protein family. LolC/E subfamily.</text>
</comment>